<protein>
    <submittedName>
        <fullName evidence="2">Uncharacterized protein</fullName>
    </submittedName>
</protein>
<accession>A0ABP0T1D3</accession>
<comment type="caution">
    <text evidence="2">The sequence shown here is derived from an EMBL/GenBank/DDBJ whole genome shotgun (WGS) entry which is preliminary data.</text>
</comment>
<name>A0ABP0T1D3_9DINO</name>
<reference evidence="2 3" key="1">
    <citation type="submission" date="2024-02" db="EMBL/GenBank/DDBJ databases">
        <authorList>
            <person name="Chen Y."/>
            <person name="Shah S."/>
            <person name="Dougan E. K."/>
            <person name="Thang M."/>
            <person name="Chan C."/>
        </authorList>
    </citation>
    <scope>NUCLEOTIDE SEQUENCE [LARGE SCALE GENOMIC DNA]</scope>
</reference>
<dbReference type="Proteomes" id="UP001642484">
    <property type="component" value="Unassembled WGS sequence"/>
</dbReference>
<keyword evidence="1" id="KW-0472">Membrane</keyword>
<evidence type="ECO:0000313" key="3">
    <source>
        <dbReference type="Proteomes" id="UP001642484"/>
    </source>
</evidence>
<dbReference type="EMBL" id="CAXAMN010029023">
    <property type="protein sequence ID" value="CAK9118442.1"/>
    <property type="molecule type" value="Genomic_DNA"/>
</dbReference>
<evidence type="ECO:0000256" key="1">
    <source>
        <dbReference type="SAM" id="Phobius"/>
    </source>
</evidence>
<keyword evidence="1" id="KW-0812">Transmembrane</keyword>
<gene>
    <name evidence="2" type="ORF">CCMP2556_LOCUS55525</name>
</gene>
<keyword evidence="3" id="KW-1185">Reference proteome</keyword>
<evidence type="ECO:0000313" key="2">
    <source>
        <dbReference type="EMBL" id="CAK9118442.1"/>
    </source>
</evidence>
<feature type="transmembrane region" description="Helical" evidence="1">
    <location>
        <begin position="101"/>
        <end position="120"/>
    </location>
</feature>
<keyword evidence="1" id="KW-1133">Transmembrane helix</keyword>
<proteinExistence type="predicted"/>
<sequence>MKGGQKYMGDRLGTGARNHAKAHRCLLLPTRFGIIIYSSLARMFHRSRGCWSLRSISRMVAKNVDDFQKEELQELFQAYEALGASKSEIKKAMNQESGSRFSSMMFVMIVILIALTLIVWRI</sequence>
<organism evidence="2 3">
    <name type="scientific">Durusdinium trenchii</name>
    <dbReference type="NCBI Taxonomy" id="1381693"/>
    <lineage>
        <taxon>Eukaryota</taxon>
        <taxon>Sar</taxon>
        <taxon>Alveolata</taxon>
        <taxon>Dinophyceae</taxon>
        <taxon>Suessiales</taxon>
        <taxon>Symbiodiniaceae</taxon>
        <taxon>Durusdinium</taxon>
    </lineage>
</organism>